<dbReference type="OrthoDB" id="43181at2157"/>
<sequence length="249" mass="28142">MRLVSQDLENGDSSAIINWAKNTDNLISVIPSVVEVEKNMIKMKFTRMFLFSFESKFSIQPSFIGNGLVEYKLIDEKDNTFKIIFSAEGKKGVKISLSYSGEKEWIVGKGLQKILNEISNGVNKEIPKVQIKESEQDYSENLSKISYLSKLIMKSRLVKSQETSITEGGLIDYIQELISQFSEYPVIYISGSGSSTFRILFVNGTLKGIYVLKEGKDYFGDENILNKLSGNFKIHVYVVISPEILEVIK</sequence>
<dbReference type="GeneID" id="36832491"/>
<proteinExistence type="predicted"/>
<dbReference type="KEGG" id="abri:DFR85_10005"/>
<dbReference type="Proteomes" id="UP000248044">
    <property type="component" value="Chromosome"/>
</dbReference>
<evidence type="ECO:0000313" key="1">
    <source>
        <dbReference type="EMBL" id="AWR94881.1"/>
    </source>
</evidence>
<dbReference type="EMBL" id="CP029289">
    <property type="protein sequence ID" value="AWR94881.1"/>
    <property type="molecule type" value="Genomic_DNA"/>
</dbReference>
<dbReference type="AlphaFoldDB" id="A0A2U9IFS1"/>
<organism evidence="1 2">
    <name type="scientific">Acidianus brierleyi</name>
    <dbReference type="NCBI Taxonomy" id="41673"/>
    <lineage>
        <taxon>Archaea</taxon>
        <taxon>Thermoproteota</taxon>
        <taxon>Thermoprotei</taxon>
        <taxon>Sulfolobales</taxon>
        <taxon>Sulfolobaceae</taxon>
        <taxon>Acidianus</taxon>
    </lineage>
</organism>
<reference evidence="1 2" key="1">
    <citation type="submission" date="2018-05" db="EMBL/GenBank/DDBJ databases">
        <title>Complete Genome Sequences of Extremely Thermoacidophilic, Metal-Mobilizing Type-Strain Members of the Archaeal Family Sulfolobaceae: Acidianus brierleyi DSM-1651T, Acidianus sulfidivorans DSM-18786T, Metallosphaera hakonensis DSM-7519T, and Metallosphaera prunae DSM-10039T.</title>
        <authorList>
            <person name="Counts J.A."/>
            <person name="Kelly R.M."/>
        </authorList>
    </citation>
    <scope>NUCLEOTIDE SEQUENCE [LARGE SCALE GENOMIC DNA]</scope>
    <source>
        <strain evidence="1 2">DSM 1651</strain>
    </source>
</reference>
<gene>
    <name evidence="1" type="ORF">DFR85_10005</name>
</gene>
<accession>A0A2U9IFS1</accession>
<dbReference type="RefSeq" id="WP_110270762.1">
    <property type="nucleotide sequence ID" value="NZ_CP029289.2"/>
</dbReference>
<keyword evidence="2" id="KW-1185">Reference proteome</keyword>
<protein>
    <submittedName>
        <fullName evidence="1">Uncharacterized protein</fullName>
    </submittedName>
</protein>
<name>A0A2U9IFS1_9CREN</name>
<evidence type="ECO:0000313" key="2">
    <source>
        <dbReference type="Proteomes" id="UP000248044"/>
    </source>
</evidence>